<keyword evidence="2" id="KW-1185">Reference proteome</keyword>
<proteinExistence type="predicted"/>
<evidence type="ECO:0000313" key="2">
    <source>
        <dbReference type="Proteomes" id="UP000828390"/>
    </source>
</evidence>
<dbReference type="EMBL" id="JAIWYP010000006">
    <property type="protein sequence ID" value="KAH3808179.1"/>
    <property type="molecule type" value="Genomic_DNA"/>
</dbReference>
<comment type="caution">
    <text evidence="1">The sequence shown here is derived from an EMBL/GenBank/DDBJ whole genome shotgun (WGS) entry which is preliminary data.</text>
</comment>
<protein>
    <submittedName>
        <fullName evidence="1">Uncharacterized protein</fullName>
    </submittedName>
</protein>
<accession>A0A9D4FZZ0</accession>
<reference evidence="1" key="1">
    <citation type="journal article" date="2019" name="bioRxiv">
        <title>The Genome of the Zebra Mussel, Dreissena polymorpha: A Resource for Invasive Species Research.</title>
        <authorList>
            <person name="McCartney M.A."/>
            <person name="Auch B."/>
            <person name="Kono T."/>
            <person name="Mallez S."/>
            <person name="Zhang Y."/>
            <person name="Obille A."/>
            <person name="Becker A."/>
            <person name="Abrahante J.E."/>
            <person name="Garbe J."/>
            <person name="Badalamenti J.P."/>
            <person name="Herman A."/>
            <person name="Mangelson H."/>
            <person name="Liachko I."/>
            <person name="Sullivan S."/>
            <person name="Sone E.D."/>
            <person name="Koren S."/>
            <person name="Silverstein K.A.T."/>
            <person name="Beckman K.B."/>
            <person name="Gohl D.M."/>
        </authorList>
    </citation>
    <scope>NUCLEOTIDE SEQUENCE</scope>
    <source>
        <strain evidence="1">Duluth1</strain>
        <tissue evidence="1">Whole animal</tissue>
    </source>
</reference>
<organism evidence="1 2">
    <name type="scientific">Dreissena polymorpha</name>
    <name type="common">Zebra mussel</name>
    <name type="synonym">Mytilus polymorpha</name>
    <dbReference type="NCBI Taxonomy" id="45954"/>
    <lineage>
        <taxon>Eukaryota</taxon>
        <taxon>Metazoa</taxon>
        <taxon>Spiralia</taxon>
        <taxon>Lophotrochozoa</taxon>
        <taxon>Mollusca</taxon>
        <taxon>Bivalvia</taxon>
        <taxon>Autobranchia</taxon>
        <taxon>Heteroconchia</taxon>
        <taxon>Euheterodonta</taxon>
        <taxon>Imparidentia</taxon>
        <taxon>Neoheterodontei</taxon>
        <taxon>Myida</taxon>
        <taxon>Dreissenoidea</taxon>
        <taxon>Dreissenidae</taxon>
        <taxon>Dreissena</taxon>
    </lineage>
</organism>
<evidence type="ECO:0000313" key="1">
    <source>
        <dbReference type="EMBL" id="KAH3808179.1"/>
    </source>
</evidence>
<sequence length="178" mass="19871">MAPTGTSGMGGSGGRKGNTLGLTLGRSALSGRRFGSLLIRLVFALIPILFTRQYPKGRRSVIGRRPVRGRTWSRRKPFREKVVLLSILSCRWTLKSWSELLRTKKAWIWSSRSAVIAACVLPPKRESAVREAVLSEFTPGSNRNCLGREERMGSLRILSISDIEDVALCDKTCIVRER</sequence>
<reference evidence="1" key="2">
    <citation type="submission" date="2020-11" db="EMBL/GenBank/DDBJ databases">
        <authorList>
            <person name="McCartney M.A."/>
            <person name="Auch B."/>
            <person name="Kono T."/>
            <person name="Mallez S."/>
            <person name="Becker A."/>
            <person name="Gohl D.M."/>
            <person name="Silverstein K.A.T."/>
            <person name="Koren S."/>
            <person name="Bechman K.B."/>
            <person name="Herman A."/>
            <person name="Abrahante J.E."/>
            <person name="Garbe J."/>
        </authorList>
    </citation>
    <scope>NUCLEOTIDE SEQUENCE</scope>
    <source>
        <strain evidence="1">Duluth1</strain>
        <tissue evidence="1">Whole animal</tissue>
    </source>
</reference>
<gene>
    <name evidence="1" type="ORF">DPMN_136530</name>
</gene>
<dbReference type="Proteomes" id="UP000828390">
    <property type="component" value="Unassembled WGS sequence"/>
</dbReference>
<dbReference type="AlphaFoldDB" id="A0A9D4FZZ0"/>
<name>A0A9D4FZZ0_DREPO</name>